<dbReference type="GO" id="GO:0043138">
    <property type="term" value="F:3'-5' DNA helicase activity"/>
    <property type="evidence" value="ECO:0007669"/>
    <property type="project" value="TreeGrafter"/>
</dbReference>
<keyword evidence="1 8" id="KW-0639">Primosome</keyword>
<dbReference type="AlphaFoldDB" id="A0A941D4V8"/>
<dbReference type="InterPro" id="IPR042115">
    <property type="entry name" value="PriA_3primeBD_sf"/>
</dbReference>
<feature type="binding site" evidence="8">
    <location>
        <position position="424"/>
    </location>
    <ligand>
        <name>Zn(2+)</name>
        <dbReference type="ChEBI" id="CHEBI:29105"/>
        <label>2</label>
    </ligand>
</feature>
<evidence type="ECO:0000256" key="3">
    <source>
        <dbReference type="ARBA" id="ARBA00022723"/>
    </source>
</evidence>
<dbReference type="GO" id="GO:0006270">
    <property type="term" value="P:DNA replication initiation"/>
    <property type="evidence" value="ECO:0007669"/>
    <property type="project" value="TreeGrafter"/>
</dbReference>
<sequence length="683" mass="71670">MPLLAPGRSASGRSATGRSAPRRRPGDDPPAAERPVALVHVDTGLAHLDRPFEYTVPQSAAHGAVPGARVKVRFAGQDLDGWVLERRDAAEHAGRLTPLRRVVSPEPVLTPDVLAAARAVADRYAGTLGDVLRLAVPPRHARAEQALAAEPDERPALPAVPAPAWDRLPAGPAFLRRLTDGDAPHASALALPAVDPDLAWPRLLADAARATVASGRTALLVVPDARDVRRVETALGEVLGPGRHTRLTADQGPQARYTAFLKALRGHVDVVVGTRAAAFAPLRDLGLVAWWDDGDDSHDEPRAPYPHVRRVLLARAAQEGTGVLAAGHVRSAAVADLVRRAVLRAVDAPRATVRATVPLVRVAGEGDDLERDAAASAAHLPSVAWRAAKDALAAGPVLVQVPRRGYLPSLSCQDCRRPARCRVCSGPLALTGPQGPPACRWCGRAETAFTCPACSGGRLRSSVVGARRTAEELGRAFPGVPVERSGAGTVLDDVEDGPRLVVATPGAEPVARGGYAAALLLDAWALLDRPTLDAGEEALRRWAAATALVRPASAGGRVVVAGAPVHVSVPALEALVRWDPAWFADRELAERDELSLPPTARLAALTGTRTAVTAALEELAVPPSGSVLGPLPHGDERWRAVVTVPDADGPALTRELAAVRARASARKERDAVTVRVDPRDPTA</sequence>
<evidence type="ECO:0000256" key="5">
    <source>
        <dbReference type="ARBA" id="ARBA00022833"/>
    </source>
</evidence>
<dbReference type="GO" id="GO:0008270">
    <property type="term" value="F:zinc ion binding"/>
    <property type="evidence" value="ECO:0007669"/>
    <property type="project" value="UniProtKB-UniRule"/>
</dbReference>
<feature type="binding site" evidence="8">
    <location>
        <position position="415"/>
    </location>
    <ligand>
        <name>Zn(2+)</name>
        <dbReference type="ChEBI" id="CHEBI:29105"/>
        <label>1</label>
    </ligand>
</feature>
<evidence type="ECO:0000256" key="4">
    <source>
        <dbReference type="ARBA" id="ARBA00022741"/>
    </source>
</evidence>
<keyword evidence="6 8" id="KW-0067">ATP-binding</keyword>
<comment type="caution">
    <text evidence="11">The sequence shown here is derived from an EMBL/GenBank/DDBJ whole genome shotgun (WGS) entry which is preliminary data.</text>
</comment>
<evidence type="ECO:0000256" key="8">
    <source>
        <dbReference type="HAMAP-Rule" id="MF_00983"/>
    </source>
</evidence>
<feature type="binding site" evidence="8">
    <location>
        <position position="454"/>
    </location>
    <ligand>
        <name>Zn(2+)</name>
        <dbReference type="ChEBI" id="CHEBI:29105"/>
        <label>1</label>
    </ligand>
</feature>
<evidence type="ECO:0000256" key="7">
    <source>
        <dbReference type="ARBA" id="ARBA00023125"/>
    </source>
</evidence>
<gene>
    <name evidence="8" type="primary">priA</name>
    <name evidence="11" type="ORF">KC207_02380</name>
</gene>
<feature type="compositionally biased region" description="Low complexity" evidence="9">
    <location>
        <begin position="1"/>
        <end position="19"/>
    </location>
</feature>
<evidence type="ECO:0000259" key="10">
    <source>
        <dbReference type="Pfam" id="PF17764"/>
    </source>
</evidence>
<dbReference type="PANTHER" id="PTHR30580:SF0">
    <property type="entry name" value="PRIMOSOMAL PROTEIN N"/>
    <property type="match status" value="1"/>
</dbReference>
<organism evidence="11 12">
    <name type="scientific">Phycicoccus avicenniae</name>
    <dbReference type="NCBI Taxonomy" id="2828860"/>
    <lineage>
        <taxon>Bacteria</taxon>
        <taxon>Bacillati</taxon>
        <taxon>Actinomycetota</taxon>
        <taxon>Actinomycetes</taxon>
        <taxon>Micrococcales</taxon>
        <taxon>Intrasporangiaceae</taxon>
        <taxon>Phycicoccus</taxon>
    </lineage>
</organism>
<dbReference type="HAMAP" id="MF_00983">
    <property type="entry name" value="PriA"/>
    <property type="match status" value="1"/>
</dbReference>
<dbReference type="GO" id="GO:0006310">
    <property type="term" value="P:DNA recombination"/>
    <property type="evidence" value="ECO:0007669"/>
    <property type="project" value="InterPro"/>
</dbReference>
<dbReference type="GO" id="GO:0006269">
    <property type="term" value="P:DNA replication, synthesis of primer"/>
    <property type="evidence" value="ECO:0007669"/>
    <property type="project" value="UniProtKB-KW"/>
</dbReference>
<keyword evidence="5 8" id="KW-0862">Zinc</keyword>
<reference evidence="11" key="1">
    <citation type="submission" date="2021-04" db="EMBL/GenBank/DDBJ databases">
        <title>Phycicoccus avicenniae sp. nov., a novel endophytic actinomycetes isolated from branch of Avicennia mariana.</title>
        <authorList>
            <person name="Tuo L."/>
        </authorList>
    </citation>
    <scope>NUCLEOTIDE SEQUENCE</scope>
    <source>
        <strain evidence="11">BSK3Z-2</strain>
    </source>
</reference>
<dbReference type="InterPro" id="IPR027417">
    <property type="entry name" value="P-loop_NTPase"/>
</dbReference>
<dbReference type="Gene3D" id="3.40.50.300">
    <property type="entry name" value="P-loop containing nucleotide triphosphate hydrolases"/>
    <property type="match status" value="1"/>
</dbReference>
<keyword evidence="3 8" id="KW-0479">Metal-binding</keyword>
<feature type="region of interest" description="Disordered" evidence="9">
    <location>
        <begin position="1"/>
        <end position="34"/>
    </location>
</feature>
<proteinExistence type="inferred from homology"/>
<feature type="binding site" evidence="8">
    <location>
        <position position="412"/>
    </location>
    <ligand>
        <name>Zn(2+)</name>
        <dbReference type="ChEBI" id="CHEBI:29105"/>
        <label>1</label>
    </ligand>
</feature>
<evidence type="ECO:0000313" key="11">
    <source>
        <dbReference type="EMBL" id="MBR7742139.1"/>
    </source>
</evidence>
<keyword evidence="7 8" id="KW-0238">DNA-binding</keyword>
<comment type="subunit">
    <text evidence="8">Component of the replication restart primosome.</text>
</comment>
<keyword evidence="4 8" id="KW-0547">Nucleotide-binding</keyword>
<feature type="binding site" evidence="8">
    <location>
        <position position="451"/>
    </location>
    <ligand>
        <name>Zn(2+)</name>
        <dbReference type="ChEBI" id="CHEBI:29105"/>
        <label>1</label>
    </ligand>
</feature>
<feature type="domain" description="Primosomal protein N' 3' DNA-binding" evidence="10">
    <location>
        <begin position="46"/>
        <end position="137"/>
    </location>
</feature>
<feature type="binding site" evidence="8">
    <location>
        <position position="442"/>
    </location>
    <ligand>
        <name>Zn(2+)</name>
        <dbReference type="ChEBI" id="CHEBI:29105"/>
        <label>2</label>
    </ligand>
</feature>
<comment type="caution">
    <text evidence="8">As this protein does not have any detectable helicase domains, it probably does not have helicase activity.</text>
</comment>
<dbReference type="EMBL" id="JAGSNF010000003">
    <property type="protein sequence ID" value="MBR7742139.1"/>
    <property type="molecule type" value="Genomic_DNA"/>
</dbReference>
<dbReference type="GO" id="GO:0005524">
    <property type="term" value="F:ATP binding"/>
    <property type="evidence" value="ECO:0007669"/>
    <property type="project" value="UniProtKB-UniRule"/>
</dbReference>
<comment type="similarity">
    <text evidence="8">Belongs to the helicase family. PriA subfamily.</text>
</comment>
<protein>
    <recommendedName>
        <fullName evidence="8">Probable replication restart protein PriA</fullName>
    </recommendedName>
    <alternativeName>
        <fullName evidence="8">Putative ATP-dependent DNA helicase PriA</fullName>
    </alternativeName>
</protein>
<keyword evidence="12" id="KW-1185">Reference proteome</keyword>
<dbReference type="Pfam" id="PF17764">
    <property type="entry name" value="PriA_3primeBD"/>
    <property type="match status" value="1"/>
</dbReference>
<dbReference type="PANTHER" id="PTHR30580">
    <property type="entry name" value="PRIMOSOMAL PROTEIN N"/>
    <property type="match status" value="1"/>
</dbReference>
<accession>A0A941D4V8</accession>
<comment type="cofactor">
    <cofactor evidence="8">
        <name>Zn(2+)</name>
        <dbReference type="ChEBI" id="CHEBI:29105"/>
    </cofactor>
    <text evidence="8">Binds 2 zinc ions per subunit.</text>
</comment>
<dbReference type="Proteomes" id="UP000677016">
    <property type="component" value="Unassembled WGS sequence"/>
</dbReference>
<dbReference type="InterPro" id="IPR041222">
    <property type="entry name" value="PriA_3primeBD"/>
</dbReference>
<evidence type="ECO:0000256" key="2">
    <source>
        <dbReference type="ARBA" id="ARBA00022705"/>
    </source>
</evidence>
<dbReference type="GO" id="GO:1990077">
    <property type="term" value="C:primosome complex"/>
    <property type="evidence" value="ECO:0007669"/>
    <property type="project" value="UniProtKB-UniRule"/>
</dbReference>
<keyword evidence="2 8" id="KW-0235">DNA replication</keyword>
<dbReference type="Gene3D" id="3.40.1440.60">
    <property type="entry name" value="PriA, 3(prime) DNA-binding domain"/>
    <property type="match status" value="1"/>
</dbReference>
<evidence type="ECO:0000256" key="6">
    <source>
        <dbReference type="ARBA" id="ARBA00022840"/>
    </source>
</evidence>
<dbReference type="GO" id="GO:0006302">
    <property type="term" value="P:double-strand break repair"/>
    <property type="evidence" value="ECO:0007669"/>
    <property type="project" value="InterPro"/>
</dbReference>
<evidence type="ECO:0000256" key="1">
    <source>
        <dbReference type="ARBA" id="ARBA00022515"/>
    </source>
</evidence>
<dbReference type="GO" id="GO:0003677">
    <property type="term" value="F:DNA binding"/>
    <property type="evidence" value="ECO:0007669"/>
    <property type="project" value="UniProtKB-UniRule"/>
</dbReference>
<evidence type="ECO:0000313" key="12">
    <source>
        <dbReference type="Proteomes" id="UP000677016"/>
    </source>
</evidence>
<comment type="function">
    <text evidence="8">Initiates the restart of stalled replication forks, which reloads the replicative helicase on sites other than the origin of replication. Recognizes and binds to abandoned replication forks and remodels them to uncover a helicase loading site. Promotes assembly of the primosome at these replication forks.</text>
</comment>
<feature type="binding site" evidence="8">
    <location>
        <position position="421"/>
    </location>
    <ligand>
        <name>Zn(2+)</name>
        <dbReference type="ChEBI" id="CHEBI:29105"/>
        <label>2</label>
    </ligand>
</feature>
<evidence type="ECO:0000256" key="9">
    <source>
        <dbReference type="SAM" id="MobiDB-lite"/>
    </source>
</evidence>
<name>A0A941D4V8_9MICO</name>
<dbReference type="InterPro" id="IPR005259">
    <property type="entry name" value="PriA"/>
</dbReference>
<feature type="binding site" evidence="8">
    <location>
        <position position="439"/>
    </location>
    <ligand>
        <name>Zn(2+)</name>
        <dbReference type="ChEBI" id="CHEBI:29105"/>
        <label>2</label>
    </ligand>
</feature>